<protein>
    <submittedName>
        <fullName evidence="2">Uncharacterized protein</fullName>
    </submittedName>
</protein>
<reference evidence="2" key="1">
    <citation type="submission" date="2020-11" db="EMBL/GenBank/DDBJ databases">
        <authorList>
            <person name="Tran Van P."/>
        </authorList>
    </citation>
    <scope>NUCLEOTIDE SEQUENCE</scope>
</reference>
<evidence type="ECO:0000256" key="1">
    <source>
        <dbReference type="SAM" id="MobiDB-lite"/>
    </source>
</evidence>
<feature type="region of interest" description="Disordered" evidence="1">
    <location>
        <begin position="1"/>
        <end position="21"/>
    </location>
</feature>
<sequence>MHRKTSAEQNRGHVTISKPITRFLPHRREMFGMGKLIKSQPQPSQMSGHAHLATYVLYSQKLGDNYVGRIEEIRNNPCKEKKIKAKKARVKEEEMTTSPKKKKKQEEEQEVWKWFV</sequence>
<evidence type="ECO:0000313" key="2">
    <source>
        <dbReference type="EMBL" id="CAD7403593.1"/>
    </source>
</evidence>
<name>A0A7R9CW64_TIMCR</name>
<gene>
    <name evidence="2" type="ORF">TCEB3V08_LOCUS7067</name>
</gene>
<dbReference type="AlphaFoldDB" id="A0A7R9CW64"/>
<organism evidence="2">
    <name type="scientific">Timema cristinae</name>
    <name type="common">Walking stick</name>
    <dbReference type="NCBI Taxonomy" id="61476"/>
    <lineage>
        <taxon>Eukaryota</taxon>
        <taxon>Metazoa</taxon>
        <taxon>Ecdysozoa</taxon>
        <taxon>Arthropoda</taxon>
        <taxon>Hexapoda</taxon>
        <taxon>Insecta</taxon>
        <taxon>Pterygota</taxon>
        <taxon>Neoptera</taxon>
        <taxon>Polyneoptera</taxon>
        <taxon>Phasmatodea</taxon>
        <taxon>Timematodea</taxon>
        <taxon>Timematoidea</taxon>
        <taxon>Timematidae</taxon>
        <taxon>Timema</taxon>
    </lineage>
</organism>
<dbReference type="EMBL" id="OC318895">
    <property type="protein sequence ID" value="CAD7403593.1"/>
    <property type="molecule type" value="Genomic_DNA"/>
</dbReference>
<feature type="region of interest" description="Disordered" evidence="1">
    <location>
        <begin position="90"/>
        <end position="116"/>
    </location>
</feature>
<proteinExistence type="predicted"/>
<accession>A0A7R9CW64</accession>